<keyword evidence="2" id="KW-0456">Lyase</keyword>
<dbReference type="EMBL" id="JBHUGA010000011">
    <property type="protein sequence ID" value="MFD1846010.1"/>
    <property type="molecule type" value="Genomic_DNA"/>
</dbReference>
<dbReference type="SMART" id="SM01130">
    <property type="entry name" value="DHDPS"/>
    <property type="match status" value="1"/>
</dbReference>
<evidence type="ECO:0000313" key="4">
    <source>
        <dbReference type="Proteomes" id="UP001597307"/>
    </source>
</evidence>
<evidence type="ECO:0000256" key="1">
    <source>
        <dbReference type="ARBA" id="ARBA00007592"/>
    </source>
</evidence>
<protein>
    <submittedName>
        <fullName evidence="3">Dihydrodipicolinate synthase family protein</fullName>
    </submittedName>
</protein>
<dbReference type="Proteomes" id="UP001597307">
    <property type="component" value="Unassembled WGS sequence"/>
</dbReference>
<dbReference type="InterPro" id="IPR013785">
    <property type="entry name" value="Aldolase_TIM"/>
</dbReference>
<organism evidence="3 4">
    <name type="scientific">Arthrobacter flavus</name>
    <dbReference type="NCBI Taxonomy" id="95172"/>
    <lineage>
        <taxon>Bacteria</taxon>
        <taxon>Bacillati</taxon>
        <taxon>Actinomycetota</taxon>
        <taxon>Actinomycetes</taxon>
        <taxon>Micrococcales</taxon>
        <taxon>Micrococcaceae</taxon>
        <taxon>Arthrobacter</taxon>
    </lineage>
</organism>
<proteinExistence type="inferred from homology"/>
<reference evidence="4" key="1">
    <citation type="journal article" date="2019" name="Int. J. Syst. Evol. Microbiol.">
        <title>The Global Catalogue of Microorganisms (GCM) 10K type strain sequencing project: providing services to taxonomists for standard genome sequencing and annotation.</title>
        <authorList>
            <consortium name="The Broad Institute Genomics Platform"/>
            <consortium name="The Broad Institute Genome Sequencing Center for Infectious Disease"/>
            <person name="Wu L."/>
            <person name="Ma J."/>
        </authorList>
    </citation>
    <scope>NUCLEOTIDE SEQUENCE [LARGE SCALE GENOMIC DNA]</scope>
    <source>
        <strain evidence="4">JCM 11496</strain>
    </source>
</reference>
<gene>
    <name evidence="3" type="ORF">ACFSFX_05305</name>
</gene>
<name>A0ABW4Q5P1_9MICC</name>
<evidence type="ECO:0000313" key="3">
    <source>
        <dbReference type="EMBL" id="MFD1846010.1"/>
    </source>
</evidence>
<comment type="similarity">
    <text evidence="1">Belongs to the DapA family.</text>
</comment>
<dbReference type="Gene3D" id="3.20.20.70">
    <property type="entry name" value="Aldolase class I"/>
    <property type="match status" value="1"/>
</dbReference>
<dbReference type="CDD" id="cd00408">
    <property type="entry name" value="DHDPS-like"/>
    <property type="match status" value="1"/>
</dbReference>
<dbReference type="InterPro" id="IPR002220">
    <property type="entry name" value="DapA-like"/>
</dbReference>
<accession>A0ABW4Q5P1</accession>
<dbReference type="Pfam" id="PF00701">
    <property type="entry name" value="DHDPS"/>
    <property type="match status" value="1"/>
</dbReference>
<dbReference type="RefSeq" id="WP_343880342.1">
    <property type="nucleotide sequence ID" value="NZ_BAAAIJ010000047.1"/>
</dbReference>
<dbReference type="PANTHER" id="PTHR12128:SF66">
    <property type="entry name" value="4-HYDROXY-2-OXOGLUTARATE ALDOLASE, MITOCHONDRIAL"/>
    <property type="match status" value="1"/>
</dbReference>
<dbReference type="PRINTS" id="PR00146">
    <property type="entry name" value="DHPICSNTHASE"/>
</dbReference>
<dbReference type="SUPFAM" id="SSF51569">
    <property type="entry name" value="Aldolase"/>
    <property type="match status" value="1"/>
</dbReference>
<comment type="caution">
    <text evidence="3">The sequence shown here is derived from an EMBL/GenBank/DDBJ whole genome shotgun (WGS) entry which is preliminary data.</text>
</comment>
<keyword evidence="4" id="KW-1185">Reference proteome</keyword>
<sequence>MIASPVTKSTVSPLARGLWGVLATPFRGSDFAVDTESLRSEVRLYTGLNATGMVVLGVFGEGVTLDTAEQTLIVTTVAEEAGDTPLVVGLSARSTAVAVEQARTAVAAAGSNLGALMVQANSANPELLAAHLTAINEVIPADTGAGIVLQDYPVASGVKISATQILSVLQLCPFISAVKSEAPPTAVPIAALTAATTVPVFGGLGGVGLLDELAAGAAGAMTGFSHPEGLQAALTAFNDGGFPAARTAFAPWLPLANFEGQPGIGLALRKEILRRRGIIADAAVRPPSPSLPPALADMIDAHLDAVKEIA</sequence>
<evidence type="ECO:0000256" key="2">
    <source>
        <dbReference type="ARBA" id="ARBA00023239"/>
    </source>
</evidence>
<dbReference type="PANTHER" id="PTHR12128">
    <property type="entry name" value="DIHYDRODIPICOLINATE SYNTHASE"/>
    <property type="match status" value="1"/>
</dbReference>